<dbReference type="InterPro" id="IPR005654">
    <property type="entry name" value="ATPase_AFG1-like"/>
</dbReference>
<dbReference type="Proteomes" id="UP000886042">
    <property type="component" value="Unassembled WGS sequence"/>
</dbReference>
<gene>
    <name evidence="3" type="ORF">ENJ46_00960</name>
</gene>
<protein>
    <submittedName>
        <fullName evidence="3">Cell division protein ZapE</fullName>
    </submittedName>
</protein>
<dbReference type="InterPro" id="IPR027417">
    <property type="entry name" value="P-loop_NTPase"/>
</dbReference>
<comment type="caution">
    <text evidence="3">The sequence shown here is derived from an EMBL/GenBank/DDBJ whole genome shotgun (WGS) entry which is preliminary data.</text>
</comment>
<dbReference type="Gene3D" id="3.40.50.300">
    <property type="entry name" value="P-loop containing nucleotide triphosphate hydrolases"/>
    <property type="match status" value="1"/>
</dbReference>
<accession>A0A7C3C8U5</accession>
<dbReference type="GO" id="GO:0005524">
    <property type="term" value="F:ATP binding"/>
    <property type="evidence" value="ECO:0007669"/>
    <property type="project" value="UniProtKB-KW"/>
</dbReference>
<proteinExistence type="predicted"/>
<dbReference type="GO" id="GO:0051301">
    <property type="term" value="P:cell division"/>
    <property type="evidence" value="ECO:0007669"/>
    <property type="project" value="UniProtKB-KW"/>
</dbReference>
<dbReference type="PANTHER" id="PTHR12169">
    <property type="entry name" value="ATPASE N2B"/>
    <property type="match status" value="1"/>
</dbReference>
<dbReference type="GO" id="GO:0016887">
    <property type="term" value="F:ATP hydrolysis activity"/>
    <property type="evidence" value="ECO:0007669"/>
    <property type="project" value="InterPro"/>
</dbReference>
<dbReference type="SUPFAM" id="SSF52540">
    <property type="entry name" value="P-loop containing nucleoside triphosphate hydrolases"/>
    <property type="match status" value="1"/>
</dbReference>
<keyword evidence="3" id="KW-0131">Cell cycle</keyword>
<keyword evidence="3" id="KW-0132">Cell division</keyword>
<dbReference type="Pfam" id="PF03969">
    <property type="entry name" value="AFG1_ATPase"/>
    <property type="match status" value="1"/>
</dbReference>
<dbReference type="NCBIfam" id="NF040713">
    <property type="entry name" value="ZapE"/>
    <property type="match status" value="1"/>
</dbReference>
<keyword evidence="2" id="KW-0067">ATP-binding</keyword>
<dbReference type="PANTHER" id="PTHR12169:SF6">
    <property type="entry name" value="AFG1-LIKE ATPASE"/>
    <property type="match status" value="1"/>
</dbReference>
<sequence length="373" mass="42412">MSVSQYLSEKIAAQELREDPEQIRAARVLDRLNEKLTKAFGQKNWFSASKDLPKGLYMWGGVGRGKSLLMDVFFTHIKTQKKRRVHFHAFMQEVHNHIHTWRQLTPSQRRRHKNHVRGAGEDPIAPTAKFIARSAKVLCFDEFHVTDIADAMILSRLFTALFERGVVVIATSNRAPDDLYKDGLNRQLFVPFIELLKQKLEIFNFDGDTDHRLRKLQKAPVYYTPLSDENDAMVEAAWCRLTRPTTAQDVDIAVQGRTLTMRAAGSTARAEFAYLCEQALGSADYLEIARQFTTLILEHVPILGPENRNEAKRFVTLVDALYEAKTNTIISAAAPPHKLYVDGTGSFEFERTASRLIEMQSKAYLSTDHNSVS</sequence>
<dbReference type="GO" id="GO:0005737">
    <property type="term" value="C:cytoplasm"/>
    <property type="evidence" value="ECO:0007669"/>
    <property type="project" value="TreeGrafter"/>
</dbReference>
<dbReference type="AlphaFoldDB" id="A0A7C3C8U5"/>
<keyword evidence="1" id="KW-0547">Nucleotide-binding</keyword>
<name>A0A7C3C8U5_9PROT</name>
<evidence type="ECO:0000313" key="3">
    <source>
        <dbReference type="EMBL" id="HFB54466.1"/>
    </source>
</evidence>
<reference evidence="3" key="1">
    <citation type="journal article" date="2020" name="mSystems">
        <title>Genome- and Community-Level Interaction Insights into Carbon Utilization and Element Cycling Functions of Hydrothermarchaeota in Hydrothermal Sediment.</title>
        <authorList>
            <person name="Zhou Z."/>
            <person name="Liu Y."/>
            <person name="Xu W."/>
            <person name="Pan J."/>
            <person name="Luo Z.H."/>
            <person name="Li M."/>
        </authorList>
    </citation>
    <scope>NUCLEOTIDE SEQUENCE [LARGE SCALE GENOMIC DNA]</scope>
    <source>
        <strain evidence="3">HyVt-489</strain>
    </source>
</reference>
<evidence type="ECO:0000256" key="1">
    <source>
        <dbReference type="ARBA" id="ARBA00022741"/>
    </source>
</evidence>
<dbReference type="EMBL" id="DRMN01000066">
    <property type="protein sequence ID" value="HFB54466.1"/>
    <property type="molecule type" value="Genomic_DNA"/>
</dbReference>
<evidence type="ECO:0000256" key="2">
    <source>
        <dbReference type="ARBA" id="ARBA00022840"/>
    </source>
</evidence>
<organism evidence="3">
    <name type="scientific">Hellea balneolensis</name>
    <dbReference type="NCBI Taxonomy" id="287478"/>
    <lineage>
        <taxon>Bacteria</taxon>
        <taxon>Pseudomonadati</taxon>
        <taxon>Pseudomonadota</taxon>
        <taxon>Alphaproteobacteria</taxon>
        <taxon>Maricaulales</taxon>
        <taxon>Robiginitomaculaceae</taxon>
        <taxon>Hellea</taxon>
    </lineage>
</organism>